<comment type="similarity">
    <text evidence="3">Belongs to the flavin monoamine oxidase family.</text>
</comment>
<keyword evidence="7" id="KW-0274">FAD</keyword>
<reference evidence="14" key="1">
    <citation type="submission" date="2025-08" db="UniProtKB">
        <authorList>
            <consortium name="RefSeq"/>
        </authorList>
    </citation>
    <scope>IDENTIFICATION</scope>
    <source>
        <tissue evidence="14">Muscle</tissue>
    </source>
</reference>
<dbReference type="PANTHER" id="PTHR10742">
    <property type="entry name" value="FLAVIN MONOAMINE OXIDASE"/>
    <property type="match status" value="1"/>
</dbReference>
<dbReference type="SUPFAM" id="SSF46689">
    <property type="entry name" value="Homeodomain-like"/>
    <property type="match status" value="1"/>
</dbReference>
<keyword evidence="13" id="KW-1185">Reference proteome</keyword>
<evidence type="ECO:0000259" key="11">
    <source>
        <dbReference type="PROSITE" id="PS50934"/>
    </source>
</evidence>
<feature type="domain" description="CW-type" evidence="12">
    <location>
        <begin position="261"/>
        <end position="317"/>
    </location>
</feature>
<dbReference type="PROSITE" id="PS50934">
    <property type="entry name" value="SWIRM"/>
    <property type="match status" value="1"/>
</dbReference>
<evidence type="ECO:0000256" key="7">
    <source>
        <dbReference type="ARBA" id="ARBA00022827"/>
    </source>
</evidence>
<keyword evidence="5" id="KW-0479">Metal-binding</keyword>
<comment type="subcellular location">
    <subcellularLocation>
        <location evidence="2">Nucleus</location>
    </subcellularLocation>
</comment>
<dbReference type="InterPro" id="IPR011124">
    <property type="entry name" value="Znf_CW"/>
</dbReference>
<dbReference type="Gene3D" id="3.50.50.60">
    <property type="entry name" value="FAD/NAD(P)-binding domain"/>
    <property type="match status" value="1"/>
</dbReference>
<feature type="compositionally biased region" description="Low complexity" evidence="10">
    <location>
        <begin position="82"/>
        <end position="95"/>
    </location>
</feature>
<dbReference type="Pfam" id="PF07496">
    <property type="entry name" value="zf-CW"/>
    <property type="match status" value="1"/>
</dbReference>
<dbReference type="InterPro" id="IPR036388">
    <property type="entry name" value="WH-like_DNA-bd_sf"/>
</dbReference>
<evidence type="ECO:0000256" key="10">
    <source>
        <dbReference type="SAM" id="MobiDB-lite"/>
    </source>
</evidence>
<evidence type="ECO:0000256" key="8">
    <source>
        <dbReference type="ARBA" id="ARBA00022833"/>
    </source>
</evidence>
<dbReference type="RefSeq" id="XP_022252437.1">
    <property type="nucleotide sequence ID" value="XM_022396729.1"/>
</dbReference>
<evidence type="ECO:0000256" key="9">
    <source>
        <dbReference type="ARBA" id="ARBA00023002"/>
    </source>
</evidence>
<dbReference type="PANTHER" id="PTHR10742:SF410">
    <property type="entry name" value="LYSINE-SPECIFIC HISTONE DEMETHYLASE 2"/>
    <property type="match status" value="1"/>
</dbReference>
<proteinExistence type="inferred from homology"/>
<comment type="cofactor">
    <cofactor evidence="1">
        <name>FAD</name>
        <dbReference type="ChEBI" id="CHEBI:57692"/>
    </cofactor>
</comment>
<dbReference type="Gene3D" id="3.90.660.10">
    <property type="match status" value="1"/>
</dbReference>
<evidence type="ECO:0000256" key="4">
    <source>
        <dbReference type="ARBA" id="ARBA00022630"/>
    </source>
</evidence>
<evidence type="ECO:0000313" key="14">
    <source>
        <dbReference type="RefSeq" id="XP_022252437.1"/>
    </source>
</evidence>
<feature type="compositionally biased region" description="Polar residues" evidence="10">
    <location>
        <begin position="100"/>
        <end position="136"/>
    </location>
</feature>
<dbReference type="InterPro" id="IPR007526">
    <property type="entry name" value="SWIRM"/>
</dbReference>
<protein>
    <submittedName>
        <fullName evidence="14">Lysine-specific histone demethylase 1B-like</fullName>
    </submittedName>
</protein>
<dbReference type="GeneID" id="106468389"/>
<feature type="region of interest" description="Disordered" evidence="10">
    <location>
        <begin position="1"/>
        <end position="25"/>
    </location>
</feature>
<dbReference type="InterPro" id="IPR002937">
    <property type="entry name" value="Amino_oxidase"/>
</dbReference>
<evidence type="ECO:0000313" key="13">
    <source>
        <dbReference type="Proteomes" id="UP000694941"/>
    </source>
</evidence>
<evidence type="ECO:0000256" key="1">
    <source>
        <dbReference type="ARBA" id="ARBA00001974"/>
    </source>
</evidence>
<accession>A0ABM1T981</accession>
<evidence type="ECO:0000256" key="2">
    <source>
        <dbReference type="ARBA" id="ARBA00004123"/>
    </source>
</evidence>
<name>A0ABM1T981_LIMPO</name>
<keyword evidence="9" id="KW-0560">Oxidoreductase</keyword>
<dbReference type="PROSITE" id="PS51050">
    <property type="entry name" value="ZF_CW"/>
    <property type="match status" value="1"/>
</dbReference>
<evidence type="ECO:0000256" key="3">
    <source>
        <dbReference type="ARBA" id="ARBA00005995"/>
    </source>
</evidence>
<dbReference type="SUPFAM" id="SSF51905">
    <property type="entry name" value="FAD/NAD(P)-binding domain"/>
    <property type="match status" value="1"/>
</dbReference>
<sequence>MMNKVPQSNPQDSRQKLQENLEKKETTLAIKNHLSCSGDRKNISPQISDVTSNGEMSFSVTKKESLTNNQLSEKCEIKSPRTTSSGTTLLTSSGDDLGKNNGSVSHSESSACLNSVMVGTSQSKSQSSEENLSLISTPKKVAGKRKREIMVAQRSSSRQIKRKSFDDENSSASPYKHHRKCDKAGCDAEIPICFASAARSCAGSGYTSRWYHLSPGEHYCNECFEFFYRSHKDGYNRFTNWKKKWSANGRTEATLKFFMVDQMLPYWVQCTLPECGKWRQLPRDVELTSNMINNFQCKFAGQKKDDKACLVEEDQRINQVFTLDWLASLTHPALLHNSPAADFLHRYYPDGVGLSPTCSRCKVVVVSLPNGTDTGGHTEFIGPSTSDRTYLDLKPQDTSPNTCIQPFYQPLEPRRARCFRPDVMEPEEREVFPEYAREPVMYLGIRNLIVALWYLDPKEWLVLDRVIENLMCRGLVRVRCVYDSRRILKYLTLKGLINFGIIQSPSSFTLLPAECQESVIIIGAGAAGISASRHLKNLGVKVMVLEARNRIGGRVWDESFLGVCVGKGAQIITGVINNPLTILSQQAAMAMRIVGEKCELFAEDGTVTPSSVDQRVEFHFNAVLDAVASWRKDQTHDTNLYDKIMEMHKNFMEETKMKFSEEEENLIHFHISNLEYACGSALNTVSTLSWDQNETYPQFTGHHTLLLRGYSLLLEQLAEGLDIQLGQEVKEINYSGDKVIIRCQDGEEWKASKVIVTLPLAVLQKEEVTFCPQLPEEKLKAVHRLGAGTVEKIVLQFPYRFWALKVKEYDLFGHVPPSPQKRGLFSVFYDLSPKSSMEPHKCFILMTYVSGDALLMIENKPDKEIVDMCMSALRGMFSDQDLVVPDPTSWFVTRWKQDKYAGMAYSFVPTGGTGEDYDTLAKDLDRKIYFAGEVHDSIAGLYYSDKLIV</sequence>
<evidence type="ECO:0000256" key="6">
    <source>
        <dbReference type="ARBA" id="ARBA00022771"/>
    </source>
</evidence>
<evidence type="ECO:0000259" key="12">
    <source>
        <dbReference type="PROSITE" id="PS51050"/>
    </source>
</evidence>
<feature type="compositionally biased region" description="Basic and acidic residues" evidence="10">
    <location>
        <begin position="13"/>
        <end position="25"/>
    </location>
</feature>
<dbReference type="InterPro" id="IPR050281">
    <property type="entry name" value="Flavin_monoamine_oxidase"/>
</dbReference>
<keyword evidence="6" id="KW-0863">Zinc-finger</keyword>
<feature type="region of interest" description="Disordered" evidence="10">
    <location>
        <begin position="36"/>
        <end position="55"/>
    </location>
</feature>
<dbReference type="InterPro" id="IPR036188">
    <property type="entry name" value="FAD/NAD-bd_sf"/>
</dbReference>
<gene>
    <name evidence="14" type="primary">LOC106468389</name>
</gene>
<feature type="region of interest" description="Disordered" evidence="10">
    <location>
        <begin position="76"/>
        <end position="172"/>
    </location>
</feature>
<dbReference type="Pfam" id="PF01593">
    <property type="entry name" value="Amino_oxidase"/>
    <property type="match status" value="1"/>
</dbReference>
<dbReference type="Pfam" id="PF04433">
    <property type="entry name" value="SWIRM"/>
    <property type="match status" value="1"/>
</dbReference>
<feature type="domain" description="SWIRM" evidence="11">
    <location>
        <begin position="410"/>
        <end position="508"/>
    </location>
</feature>
<organism evidence="13 14">
    <name type="scientific">Limulus polyphemus</name>
    <name type="common">Atlantic horseshoe crab</name>
    <dbReference type="NCBI Taxonomy" id="6850"/>
    <lineage>
        <taxon>Eukaryota</taxon>
        <taxon>Metazoa</taxon>
        <taxon>Ecdysozoa</taxon>
        <taxon>Arthropoda</taxon>
        <taxon>Chelicerata</taxon>
        <taxon>Merostomata</taxon>
        <taxon>Xiphosura</taxon>
        <taxon>Limulidae</taxon>
        <taxon>Limulus</taxon>
    </lineage>
</organism>
<feature type="compositionally biased region" description="Polar residues" evidence="10">
    <location>
        <begin position="1"/>
        <end position="12"/>
    </location>
</feature>
<dbReference type="Gene3D" id="1.10.10.10">
    <property type="entry name" value="Winged helix-like DNA-binding domain superfamily/Winged helix DNA-binding domain"/>
    <property type="match status" value="1"/>
</dbReference>
<evidence type="ECO:0000256" key="5">
    <source>
        <dbReference type="ARBA" id="ARBA00022723"/>
    </source>
</evidence>
<dbReference type="Proteomes" id="UP000694941">
    <property type="component" value="Unplaced"/>
</dbReference>
<keyword evidence="8" id="KW-0862">Zinc</keyword>
<keyword evidence="4" id="KW-0285">Flavoprotein</keyword>
<dbReference type="InterPro" id="IPR009057">
    <property type="entry name" value="Homeodomain-like_sf"/>
</dbReference>
<feature type="compositionally biased region" description="Polar residues" evidence="10">
    <location>
        <begin position="43"/>
        <end position="55"/>
    </location>
</feature>
<dbReference type="SUPFAM" id="SSF54373">
    <property type="entry name" value="FAD-linked reductases, C-terminal domain"/>
    <property type="match status" value="1"/>
</dbReference>
<dbReference type="Gene3D" id="3.30.40.100">
    <property type="match status" value="1"/>
</dbReference>